<dbReference type="GO" id="GO:0005634">
    <property type="term" value="C:nucleus"/>
    <property type="evidence" value="ECO:0007669"/>
    <property type="project" value="TreeGrafter"/>
</dbReference>
<accession>A0A016S1U5</accession>
<dbReference type="Pfam" id="PF00149">
    <property type="entry name" value="Metallophos"/>
    <property type="match status" value="1"/>
</dbReference>
<dbReference type="GO" id="GO:0005737">
    <property type="term" value="C:cytoplasm"/>
    <property type="evidence" value="ECO:0007669"/>
    <property type="project" value="TreeGrafter"/>
</dbReference>
<dbReference type="InterPro" id="IPR050341">
    <property type="entry name" value="PP1_catalytic_subunit"/>
</dbReference>
<name>A0A016S1U5_9BILA</name>
<evidence type="ECO:0000259" key="2">
    <source>
        <dbReference type="SMART" id="SM00156"/>
    </source>
</evidence>
<dbReference type="InterPro" id="IPR029052">
    <property type="entry name" value="Metallo-depent_PP-like"/>
</dbReference>
<dbReference type="PANTHER" id="PTHR11668">
    <property type="entry name" value="SERINE/THREONINE PROTEIN PHOSPHATASE"/>
    <property type="match status" value="1"/>
</dbReference>
<dbReference type="SUPFAM" id="SSF56300">
    <property type="entry name" value="Metallo-dependent phosphatases"/>
    <property type="match status" value="1"/>
</dbReference>
<feature type="compositionally biased region" description="Low complexity" evidence="1">
    <location>
        <begin position="182"/>
        <end position="205"/>
    </location>
</feature>
<dbReference type="Gene3D" id="3.60.21.10">
    <property type="match status" value="1"/>
</dbReference>
<keyword evidence="4" id="KW-1185">Reference proteome</keyword>
<feature type="compositionally biased region" description="Basic and acidic residues" evidence="1">
    <location>
        <begin position="232"/>
        <end position="246"/>
    </location>
</feature>
<sequence length="257" mass="27022">MHGGLSPELSHLDVIRNIPRPCEPLDRGLLIDLTWSDPTNKGEGWFHSIRGISYMFGKGVVQQACQMLGIDLVIRAHQVVQDGYEMMAGRKLITVFSAPNYCGQFTNAAAIVCLDEDLQISFQQLKMQIPANLAPKAKPAPAIACDTNPSNAKADKDFIKPFTGFKGKSVPSDEKEKSPSNTSTGTDAPSTSAAPATTGADATGAKEAPPASDAGGTKAEPAPAGTTADSSKATDPEKKIEEEKSVTKPPSENPAGS</sequence>
<feature type="compositionally biased region" description="Polar residues" evidence="1">
    <location>
        <begin position="248"/>
        <end position="257"/>
    </location>
</feature>
<dbReference type="Proteomes" id="UP000024635">
    <property type="component" value="Unassembled WGS sequence"/>
</dbReference>
<protein>
    <recommendedName>
        <fullName evidence="2">Serine/threonine specific protein phosphatases domain-containing protein</fullName>
    </recommendedName>
</protein>
<evidence type="ECO:0000313" key="4">
    <source>
        <dbReference type="Proteomes" id="UP000024635"/>
    </source>
</evidence>
<proteinExistence type="predicted"/>
<evidence type="ECO:0000313" key="3">
    <source>
        <dbReference type="EMBL" id="EYB84573.1"/>
    </source>
</evidence>
<dbReference type="PRINTS" id="PR00114">
    <property type="entry name" value="STPHPHTASE"/>
</dbReference>
<dbReference type="InterPro" id="IPR006186">
    <property type="entry name" value="Ser/Thr-sp_prot-phosphatase"/>
</dbReference>
<feature type="region of interest" description="Disordered" evidence="1">
    <location>
        <begin position="163"/>
        <end position="257"/>
    </location>
</feature>
<dbReference type="OrthoDB" id="5847657at2759"/>
<feature type="domain" description="Serine/threonine specific protein phosphatases" evidence="2">
    <location>
        <begin position="1"/>
        <end position="129"/>
    </location>
</feature>
<dbReference type="PANTHER" id="PTHR11668:SF194">
    <property type="entry name" value="SERINE_THREONINE-PROTEIN PHOSPHATASE-RELATED"/>
    <property type="match status" value="1"/>
</dbReference>
<dbReference type="AlphaFoldDB" id="A0A016S1U5"/>
<reference evidence="4" key="1">
    <citation type="journal article" date="2015" name="Nat. Genet.">
        <title>The genome and transcriptome of the zoonotic hookworm Ancylostoma ceylanicum identify infection-specific gene families.</title>
        <authorList>
            <person name="Schwarz E.M."/>
            <person name="Hu Y."/>
            <person name="Antoshechkin I."/>
            <person name="Miller M.M."/>
            <person name="Sternberg P.W."/>
            <person name="Aroian R.V."/>
        </authorList>
    </citation>
    <scope>NUCLEOTIDE SEQUENCE</scope>
    <source>
        <strain evidence="4">HY135</strain>
    </source>
</reference>
<dbReference type="SMART" id="SM00156">
    <property type="entry name" value="PP2Ac"/>
    <property type="match status" value="1"/>
</dbReference>
<evidence type="ECO:0000256" key="1">
    <source>
        <dbReference type="SAM" id="MobiDB-lite"/>
    </source>
</evidence>
<dbReference type="GO" id="GO:0004722">
    <property type="term" value="F:protein serine/threonine phosphatase activity"/>
    <property type="evidence" value="ECO:0007669"/>
    <property type="project" value="TreeGrafter"/>
</dbReference>
<dbReference type="STRING" id="53326.A0A016S1U5"/>
<gene>
    <name evidence="3" type="primary">Acey_s0314.g2238</name>
    <name evidence="3" type="ORF">Y032_0314g2238</name>
</gene>
<dbReference type="InterPro" id="IPR004843">
    <property type="entry name" value="Calcineurin-like_PHP"/>
</dbReference>
<comment type="caution">
    <text evidence="3">The sequence shown here is derived from an EMBL/GenBank/DDBJ whole genome shotgun (WGS) entry which is preliminary data.</text>
</comment>
<organism evidence="3 4">
    <name type="scientific">Ancylostoma ceylanicum</name>
    <dbReference type="NCBI Taxonomy" id="53326"/>
    <lineage>
        <taxon>Eukaryota</taxon>
        <taxon>Metazoa</taxon>
        <taxon>Ecdysozoa</taxon>
        <taxon>Nematoda</taxon>
        <taxon>Chromadorea</taxon>
        <taxon>Rhabditida</taxon>
        <taxon>Rhabditina</taxon>
        <taxon>Rhabditomorpha</taxon>
        <taxon>Strongyloidea</taxon>
        <taxon>Ancylostomatidae</taxon>
        <taxon>Ancylostomatinae</taxon>
        <taxon>Ancylostoma</taxon>
    </lineage>
</organism>
<dbReference type="EMBL" id="JARK01001650">
    <property type="protein sequence ID" value="EYB84573.1"/>
    <property type="molecule type" value="Genomic_DNA"/>
</dbReference>